<keyword evidence="4" id="KW-0444">Lipid biosynthesis</keyword>
<evidence type="ECO:0000256" key="14">
    <source>
        <dbReference type="ARBA" id="ARBA00023315"/>
    </source>
</evidence>
<dbReference type="GO" id="GO:0005783">
    <property type="term" value="C:endoplasmic reticulum"/>
    <property type="evidence" value="ECO:0007669"/>
    <property type="project" value="TreeGrafter"/>
</dbReference>
<dbReference type="InterPro" id="IPR000073">
    <property type="entry name" value="AB_hydrolase_1"/>
</dbReference>
<keyword evidence="9 16" id="KW-1133">Transmembrane helix</keyword>
<evidence type="ECO:0000256" key="8">
    <source>
        <dbReference type="ARBA" id="ARBA00022837"/>
    </source>
</evidence>
<comment type="pathway">
    <text evidence="15">Phospholipid metabolism.</text>
</comment>
<feature type="domain" description="EF-hand" evidence="17">
    <location>
        <begin position="685"/>
        <end position="720"/>
    </location>
</feature>
<evidence type="ECO:0000313" key="19">
    <source>
        <dbReference type="Proteomes" id="UP000664991"/>
    </source>
</evidence>
<comment type="pathway">
    <text evidence="2">Lipid metabolism; phospholipid metabolism.</text>
</comment>
<evidence type="ECO:0000256" key="16">
    <source>
        <dbReference type="SAM" id="Phobius"/>
    </source>
</evidence>
<dbReference type="Pfam" id="PF00561">
    <property type="entry name" value="Abhydrolase_1"/>
    <property type="match status" value="1"/>
</dbReference>
<keyword evidence="11 16" id="KW-0472">Membrane</keyword>
<evidence type="ECO:0000256" key="10">
    <source>
        <dbReference type="ARBA" id="ARBA00023098"/>
    </source>
</evidence>
<dbReference type="Pfam" id="PF00036">
    <property type="entry name" value="EF-hand_1"/>
    <property type="match status" value="1"/>
</dbReference>
<evidence type="ECO:0000256" key="13">
    <source>
        <dbReference type="ARBA" id="ARBA00023264"/>
    </source>
</evidence>
<feature type="transmembrane region" description="Helical" evidence="16">
    <location>
        <begin position="18"/>
        <end position="37"/>
    </location>
</feature>
<dbReference type="PROSITE" id="PS50222">
    <property type="entry name" value="EF_HAND_2"/>
    <property type="match status" value="2"/>
</dbReference>
<evidence type="ECO:0000256" key="9">
    <source>
        <dbReference type="ARBA" id="ARBA00022989"/>
    </source>
</evidence>
<keyword evidence="6 16" id="KW-0812">Transmembrane</keyword>
<dbReference type="UniPathway" id="UPA00085"/>
<dbReference type="SMART" id="SM00563">
    <property type="entry name" value="PlsC"/>
    <property type="match status" value="1"/>
</dbReference>
<name>A0A836D827_SHEEP</name>
<dbReference type="InterPro" id="IPR011992">
    <property type="entry name" value="EF-hand-dom_pair"/>
</dbReference>
<dbReference type="SMART" id="SM00054">
    <property type="entry name" value="EFh"/>
    <property type="match status" value="2"/>
</dbReference>
<sequence length="779" mass="88879">MAKLRDCLPRLMVTIRSLLFWCLVYFYCGLCASIYLLKLLWSICKGPTQTFRRVAREHPPACLNDPSLGTHCYVRIKDSGLRFHYVAAGERGKPLMLLLHGFPEFWYSWRHQLREFKSEYRVVALDLRGYGETDAPVHRENYKLDCLITDIKDILDSLGYSKCVLIGHDWGGMIAWLIAICYPEMVMKLIVINFPHPNVFTEYILRHPAQLFKSSYYYFFQIPWFPEFMFSINDFKALKHLFTSHSTGIGRKGCRLTTEDLEAYIYVFSQPGALSGPINHYRNIFSQETNKSLYPPAVDNPFTQHTHFSAWRWAYIVLMGTVLVPVRVSCIAFLIIFLWPMAALSTIGRRAQPTEPAKKWRRLAQPTLKFFFQVTFFLAGFLVKVKGKKATRDEARIFVAAPHSSFFDVIACVVAGLPSVVSASKNANIPVAGKFLLSTQPVLVTREDPNSRKTTREEILKRVTSNRKWPQILIFPEGVCTNRSCLVTFKLGAFSPGVPVQPVLLRYPNPLDTVTWTWQGFTGFQACMLTLSQPFTRVEVEFMPVHIPNVQEKKDPVLFANTVRIIMANALGVPVTDHTYEDCRLMISAGNLQLPMEAGLVEFTKISQNLKLDWDNIHQYLDKYAEIAVASKGGKVGIEEFANHLKLPISEPLQQLFALFDRNHDGTIDFREYVIGLTVLCNPVNTEKILQMSFKLFDLDKDGFITEQELAAILRAAFGVPDLDVSTLFREIAGPKSDHISYRTFKKFALKHPVYAKLFSSYLDLQAAYVYSLPQPVQA</sequence>
<dbReference type="InterPro" id="IPR029058">
    <property type="entry name" value="AB_hydrolase_fold"/>
</dbReference>
<dbReference type="GO" id="GO:0008654">
    <property type="term" value="P:phospholipid biosynthetic process"/>
    <property type="evidence" value="ECO:0007669"/>
    <property type="project" value="UniProtKB-KW"/>
</dbReference>
<evidence type="ECO:0000256" key="11">
    <source>
        <dbReference type="ARBA" id="ARBA00023136"/>
    </source>
</evidence>
<evidence type="ECO:0000256" key="5">
    <source>
        <dbReference type="ARBA" id="ARBA00022679"/>
    </source>
</evidence>
<keyword evidence="8" id="KW-0106">Calcium</keyword>
<dbReference type="Pfam" id="PF01553">
    <property type="entry name" value="Acyltransferase"/>
    <property type="match status" value="1"/>
</dbReference>
<keyword evidence="14" id="KW-0012">Acyltransferase</keyword>
<evidence type="ECO:0000256" key="1">
    <source>
        <dbReference type="ARBA" id="ARBA00004370"/>
    </source>
</evidence>
<dbReference type="Gene3D" id="3.40.50.1820">
    <property type="entry name" value="alpha/beta hydrolase"/>
    <property type="match status" value="1"/>
</dbReference>
<evidence type="ECO:0000256" key="4">
    <source>
        <dbReference type="ARBA" id="ARBA00022516"/>
    </source>
</evidence>
<dbReference type="SUPFAM" id="SSF53474">
    <property type="entry name" value="alpha/beta-Hydrolases"/>
    <property type="match status" value="1"/>
</dbReference>
<dbReference type="PANTHER" id="PTHR23063:SF13">
    <property type="entry name" value="LYSOPHOSPHATIDYLCHOLINE ACYLTRANSFERASE 2B"/>
    <property type="match status" value="1"/>
</dbReference>
<protein>
    <recommendedName>
        <fullName evidence="17">EF-hand domain-containing protein</fullName>
    </recommendedName>
</protein>
<dbReference type="PRINTS" id="PR00412">
    <property type="entry name" value="EPOXHYDRLASE"/>
</dbReference>
<comment type="caution">
    <text evidence="18">The sequence shown here is derived from an EMBL/GenBank/DDBJ whole genome shotgun (WGS) entry which is preliminary data.</text>
</comment>
<dbReference type="InterPro" id="IPR018247">
    <property type="entry name" value="EF_Hand_1_Ca_BS"/>
</dbReference>
<dbReference type="InterPro" id="IPR045252">
    <property type="entry name" value="LPCAT1-like"/>
</dbReference>
<dbReference type="PRINTS" id="PR00111">
    <property type="entry name" value="ABHYDROLASE"/>
</dbReference>
<evidence type="ECO:0000256" key="3">
    <source>
        <dbReference type="ARBA" id="ARBA00008655"/>
    </source>
</evidence>
<dbReference type="Pfam" id="PF13202">
    <property type="entry name" value="EF-hand_5"/>
    <property type="match status" value="1"/>
</dbReference>
<evidence type="ECO:0000256" key="15">
    <source>
        <dbReference type="ARBA" id="ARBA00025707"/>
    </source>
</evidence>
<dbReference type="SUPFAM" id="SSF69593">
    <property type="entry name" value="Glycerol-3-phosphate (1)-acyltransferase"/>
    <property type="match status" value="1"/>
</dbReference>
<dbReference type="EMBL" id="JAEMGP010000001">
    <property type="protein sequence ID" value="KAG5214970.1"/>
    <property type="molecule type" value="Genomic_DNA"/>
</dbReference>
<dbReference type="PROSITE" id="PS00018">
    <property type="entry name" value="EF_HAND_1"/>
    <property type="match status" value="2"/>
</dbReference>
<dbReference type="InterPro" id="IPR002048">
    <property type="entry name" value="EF_hand_dom"/>
</dbReference>
<organism evidence="18 19">
    <name type="scientific">Ovis aries</name>
    <name type="common">Sheep</name>
    <dbReference type="NCBI Taxonomy" id="9940"/>
    <lineage>
        <taxon>Eukaryota</taxon>
        <taxon>Metazoa</taxon>
        <taxon>Chordata</taxon>
        <taxon>Craniata</taxon>
        <taxon>Vertebrata</taxon>
        <taxon>Euteleostomi</taxon>
        <taxon>Mammalia</taxon>
        <taxon>Eutheria</taxon>
        <taxon>Laurasiatheria</taxon>
        <taxon>Artiodactyla</taxon>
        <taxon>Ruminantia</taxon>
        <taxon>Pecora</taxon>
        <taxon>Bovidae</taxon>
        <taxon>Caprinae</taxon>
        <taxon>Ovis</taxon>
    </lineage>
</organism>
<dbReference type="AlphaFoldDB" id="A0A836D827"/>
<keyword evidence="10" id="KW-0443">Lipid metabolism</keyword>
<dbReference type="InterPro" id="IPR002123">
    <property type="entry name" value="Plipid/glycerol_acylTrfase"/>
</dbReference>
<keyword evidence="7" id="KW-0479">Metal-binding</keyword>
<dbReference type="GO" id="GO:0047184">
    <property type="term" value="F:1-acylglycerophosphocholine O-acyltransferase activity"/>
    <property type="evidence" value="ECO:0007669"/>
    <property type="project" value="UniProtKB-ARBA"/>
</dbReference>
<feature type="domain" description="EF-hand" evidence="17">
    <location>
        <begin position="648"/>
        <end position="683"/>
    </location>
</feature>
<evidence type="ECO:0000256" key="2">
    <source>
        <dbReference type="ARBA" id="ARBA00005074"/>
    </source>
</evidence>
<comment type="subcellular location">
    <subcellularLocation>
        <location evidence="1">Membrane</location>
    </subcellularLocation>
</comment>
<feature type="transmembrane region" description="Helical" evidence="16">
    <location>
        <begin position="313"/>
        <end position="339"/>
    </location>
</feature>
<dbReference type="PANTHER" id="PTHR23063">
    <property type="entry name" value="PHOSPHOLIPID ACYLTRANSFERASE"/>
    <property type="match status" value="1"/>
</dbReference>
<evidence type="ECO:0000256" key="12">
    <source>
        <dbReference type="ARBA" id="ARBA00023209"/>
    </source>
</evidence>
<dbReference type="InterPro" id="IPR000639">
    <property type="entry name" value="Epox_hydrolase-like"/>
</dbReference>
<evidence type="ECO:0000259" key="17">
    <source>
        <dbReference type="PROSITE" id="PS50222"/>
    </source>
</evidence>
<accession>A0A836D827</accession>
<dbReference type="Proteomes" id="UP000664991">
    <property type="component" value="Unassembled WGS sequence"/>
</dbReference>
<proteinExistence type="inferred from homology"/>
<keyword evidence="12" id="KW-0594">Phospholipid biosynthesis</keyword>
<dbReference type="CDD" id="cd07991">
    <property type="entry name" value="LPLAT_LPCAT1-like"/>
    <property type="match status" value="1"/>
</dbReference>
<dbReference type="Gene3D" id="1.10.238.10">
    <property type="entry name" value="EF-hand"/>
    <property type="match status" value="1"/>
</dbReference>
<comment type="similarity">
    <text evidence="3">Belongs to the 1-acyl-sn-glycerol-3-phosphate acyltransferase family.</text>
</comment>
<evidence type="ECO:0000256" key="7">
    <source>
        <dbReference type="ARBA" id="ARBA00022723"/>
    </source>
</evidence>
<dbReference type="GO" id="GO:0042171">
    <property type="term" value="F:lysophosphatidic acid acyltransferase activity"/>
    <property type="evidence" value="ECO:0007669"/>
    <property type="project" value="TreeGrafter"/>
</dbReference>
<dbReference type="SUPFAM" id="SSF47473">
    <property type="entry name" value="EF-hand"/>
    <property type="match status" value="1"/>
</dbReference>
<evidence type="ECO:0000256" key="6">
    <source>
        <dbReference type="ARBA" id="ARBA00022692"/>
    </source>
</evidence>
<keyword evidence="5" id="KW-0808">Transferase</keyword>
<dbReference type="CDD" id="cd00051">
    <property type="entry name" value="EFh"/>
    <property type="match status" value="2"/>
</dbReference>
<dbReference type="GO" id="GO:0005509">
    <property type="term" value="F:calcium ion binding"/>
    <property type="evidence" value="ECO:0007669"/>
    <property type="project" value="InterPro"/>
</dbReference>
<dbReference type="GO" id="GO:0016020">
    <property type="term" value="C:membrane"/>
    <property type="evidence" value="ECO:0007669"/>
    <property type="project" value="UniProtKB-SubCell"/>
</dbReference>
<keyword evidence="13" id="KW-1208">Phospholipid metabolism</keyword>
<reference evidence="18 19" key="1">
    <citation type="submission" date="2020-12" db="EMBL/GenBank/DDBJ databases">
        <title>De novo assembly of Tibetan sheep genome.</title>
        <authorList>
            <person name="Li X."/>
        </authorList>
    </citation>
    <scope>NUCLEOTIDE SEQUENCE [LARGE SCALE GENOMIC DNA]</scope>
    <source>
        <tissue evidence="18">Heart</tissue>
    </source>
</reference>
<evidence type="ECO:0000313" key="18">
    <source>
        <dbReference type="EMBL" id="KAG5214970.1"/>
    </source>
</evidence>
<gene>
    <name evidence="18" type="ORF">JEQ12_000546</name>
</gene>